<evidence type="ECO:0000256" key="1">
    <source>
        <dbReference type="SAM" id="MobiDB-lite"/>
    </source>
</evidence>
<evidence type="ECO:0000313" key="3">
    <source>
        <dbReference type="Proteomes" id="UP000789396"/>
    </source>
</evidence>
<gene>
    <name evidence="2" type="ORF">RFULGI_LOCUS3442</name>
</gene>
<comment type="caution">
    <text evidence="2">The sequence shown here is derived from an EMBL/GenBank/DDBJ whole genome shotgun (WGS) entry which is preliminary data.</text>
</comment>
<keyword evidence="3" id="KW-1185">Reference proteome</keyword>
<feature type="compositionally biased region" description="Low complexity" evidence="1">
    <location>
        <begin position="35"/>
        <end position="46"/>
    </location>
</feature>
<dbReference type="EMBL" id="CAJVPZ010003014">
    <property type="protein sequence ID" value="CAG8523025.1"/>
    <property type="molecule type" value="Genomic_DNA"/>
</dbReference>
<organism evidence="2 3">
    <name type="scientific">Racocetra fulgida</name>
    <dbReference type="NCBI Taxonomy" id="60492"/>
    <lineage>
        <taxon>Eukaryota</taxon>
        <taxon>Fungi</taxon>
        <taxon>Fungi incertae sedis</taxon>
        <taxon>Mucoromycota</taxon>
        <taxon>Glomeromycotina</taxon>
        <taxon>Glomeromycetes</taxon>
        <taxon>Diversisporales</taxon>
        <taxon>Gigasporaceae</taxon>
        <taxon>Racocetra</taxon>
    </lineage>
</organism>
<reference evidence="2" key="1">
    <citation type="submission" date="2021-06" db="EMBL/GenBank/DDBJ databases">
        <authorList>
            <person name="Kallberg Y."/>
            <person name="Tangrot J."/>
            <person name="Rosling A."/>
        </authorList>
    </citation>
    <scope>NUCLEOTIDE SEQUENCE</scope>
    <source>
        <strain evidence="2">IN212</strain>
    </source>
</reference>
<proteinExistence type="predicted"/>
<dbReference type="Proteomes" id="UP000789396">
    <property type="component" value="Unassembled WGS sequence"/>
</dbReference>
<feature type="compositionally biased region" description="Basic and acidic residues" evidence="1">
    <location>
        <begin position="59"/>
        <end position="71"/>
    </location>
</feature>
<sequence length="139" mass="16210">MTDSKETVPKSELGFTKYREDATTTSLNYTERKQLLSSVSDSSPLDNDSDRNLLGQTSNEDHQNAAEIKRHKDYQNAAEIKRQKKERFDQDKIWMEKHMKKHLAASNLCSWEKSLESNDEDADFEAYTEFWNIVEVEKA</sequence>
<accession>A0A9N9A7Z7</accession>
<dbReference type="AlphaFoldDB" id="A0A9N9A7Z7"/>
<feature type="region of interest" description="Disordered" evidence="1">
    <location>
        <begin position="35"/>
        <end position="71"/>
    </location>
</feature>
<evidence type="ECO:0000313" key="2">
    <source>
        <dbReference type="EMBL" id="CAG8523025.1"/>
    </source>
</evidence>
<protein>
    <submittedName>
        <fullName evidence="2">2657_t:CDS:1</fullName>
    </submittedName>
</protein>
<name>A0A9N9A7Z7_9GLOM</name>
<dbReference type="OrthoDB" id="2186602at2759"/>